<organism evidence="1 2">
    <name type="scientific">Araneus ventricosus</name>
    <name type="common">Orbweaver spider</name>
    <name type="synonym">Epeira ventricosa</name>
    <dbReference type="NCBI Taxonomy" id="182803"/>
    <lineage>
        <taxon>Eukaryota</taxon>
        <taxon>Metazoa</taxon>
        <taxon>Ecdysozoa</taxon>
        <taxon>Arthropoda</taxon>
        <taxon>Chelicerata</taxon>
        <taxon>Arachnida</taxon>
        <taxon>Araneae</taxon>
        <taxon>Araneomorphae</taxon>
        <taxon>Entelegynae</taxon>
        <taxon>Araneoidea</taxon>
        <taxon>Araneidae</taxon>
        <taxon>Araneus</taxon>
    </lineage>
</organism>
<keyword evidence="2" id="KW-1185">Reference proteome</keyword>
<proteinExistence type="predicted"/>
<name>A0A4Y1ZZL9_ARAVE</name>
<gene>
    <name evidence="1" type="ORF">AVEN_128143_1</name>
</gene>
<evidence type="ECO:0000313" key="1">
    <source>
        <dbReference type="EMBL" id="GBL72961.1"/>
    </source>
</evidence>
<sequence>MKHHKNYFGRHLVILGRAQMTKTTPEQTPTLQTYGKRFTLHGRFNLHNADMDFWWNRVLNLETPEAETLQTRKLELLEAFHPQQHI</sequence>
<protein>
    <submittedName>
        <fullName evidence="1">Uncharacterized protein</fullName>
    </submittedName>
</protein>
<evidence type="ECO:0000313" key="2">
    <source>
        <dbReference type="Proteomes" id="UP000499080"/>
    </source>
</evidence>
<comment type="caution">
    <text evidence="1">The sequence shown here is derived from an EMBL/GenBank/DDBJ whole genome shotgun (WGS) entry which is preliminary data.</text>
</comment>
<reference evidence="1 2" key="1">
    <citation type="journal article" date="2019" name="Sci. Rep.">
        <title>Orb-weaving spider Araneus ventricosus genome elucidates the spidroin gene catalogue.</title>
        <authorList>
            <person name="Kono N."/>
            <person name="Nakamura H."/>
            <person name="Ohtoshi R."/>
            <person name="Moran D.A.P."/>
            <person name="Shinohara A."/>
            <person name="Yoshida Y."/>
            <person name="Fujiwara M."/>
            <person name="Mori M."/>
            <person name="Tomita M."/>
            <person name="Arakawa K."/>
        </authorList>
    </citation>
    <scope>NUCLEOTIDE SEQUENCE [LARGE SCALE GENOMIC DNA]</scope>
</reference>
<dbReference type="Proteomes" id="UP000499080">
    <property type="component" value="Unassembled WGS sequence"/>
</dbReference>
<accession>A0A4Y1ZZL9</accession>
<dbReference type="EMBL" id="BGPR01000002">
    <property type="protein sequence ID" value="GBL72961.1"/>
    <property type="molecule type" value="Genomic_DNA"/>
</dbReference>
<dbReference type="AlphaFoldDB" id="A0A4Y1ZZL9"/>